<dbReference type="GeneID" id="115540072"/>
<feature type="region of interest" description="Disordered" evidence="8">
    <location>
        <begin position="1347"/>
        <end position="1390"/>
    </location>
</feature>
<dbReference type="RefSeq" id="XP_030206914.1">
    <property type="nucleotide sequence ID" value="XM_030351054.1"/>
</dbReference>
<evidence type="ECO:0000313" key="11">
    <source>
        <dbReference type="Proteomes" id="UP000694546"/>
    </source>
</evidence>
<gene>
    <name evidence="10" type="primary">ncapd3</name>
</gene>
<dbReference type="InterPro" id="IPR026971">
    <property type="entry name" value="CND1/NCAPD3"/>
</dbReference>
<sequence length="1390" mass="155732">MEVSGALQFLRLNNLNSVWVEVLWDYEFTEVEPLDATIEEEISVGGVKAFTRLYSCLLPYASDQRDDSGQIVWEELGNSGGSSRSLVALLAYLVLKGRSNGASAHQRTTALQAASLYLLLLGVPGSIANQMFHQVLFDTCSDLPSHCWPQDSTKKRKKDAAKGSQAEGKRSKPPRKDHDEVDMEEEHEEDEEEVHLSAKDLVTIRDGVVLLVQSLLRLLKTFSLKDTRQSAINCTQIFTKMVYFEAVQGQLRFSAQQDVSRLESLPEMAFCGLRLLLSQYHGDQKESLRRIFHRLLYVILMMSKANRGRPALLVISQTVVAARGHALQFVCHLVEEMKETALPFVQILLQHICFQMLEKCEYRCHGSQAVGVLVALLPSEDYASFVKWLSGYSRHTKMVYRLFAVDVVMVLLQQPERAADLGAAAEVAVLLPHRYLVQSLLFSRRTDSSPTVRGHALSCLAQVLEMPSLNASRAVQDLFTTSGISTVLEGESIEGTIGAQQTQKTYRTLSFKTLEITNTGDPTGYEGKENLALLMRRVADCKTGVRKSALQAILALLKHGVIPMTTENLSVLSDRCRDPALSVKKKALQCLGELLTARPDSGVVQRAWLQGVIPALVDAESSVQEKALEALEETLLCQVKGYSPQRHLDAPQRLAWDLLGLLCYECPELSRYFSRAFSVWSKQNKFSKSFCSSLLSHTEAEHAGGAWLLLSQVARCTPNLPLTPVLQAWDHMLSTKEVAMTTCCHILSVVGDVADYFNEDTQSRIVDELMSWLRTMELSLEVMSAAMETLFQLGRSEDIKQTQAFLGLHCGGLVSMCETYLAGILLRQTGGHDLDQDLMVKHLHLLGVASLHSPAHVGKRTVLLVESILSSQRDAHTGPDEPPESSTQTRPNSLPTKVRAHAVITLGRLCLQHEDLTQQYLPVFARELQEGAELAFRNNLVVIMCDLCVRYTNMVDCYIPNISSCLRDDQQVIREQTLIMLTNLLQEEFVKWKGSLFFRFVTVLVDPVPAIASLCEFCLVHLLLKKNTAMFSQHFIECIFHFNEYRKHKAYNHFPETDRERTRFSLKGQRNREKRFRIYRFLLEHFTDAQRVSITNKINQTILGCFADDELPLDADGAEILAETFSILSLKELKLQAASAPAGGAAADEPEEEGQNMATLHAAQKKVISQFQKKAFMENTVPIIIALKNMLELRRSPVIRDLMAYLQVAMKDLKGEVKELFSGDQQLVAELEFNLQEKENLENQTSRMDSVQNTPVPAAAKRIAPPHEFSTPQPTKANHVLLSRVSMTESRQHLQTPRGQSGRRQTLNSLAHLQNTVLSKNSKDRAISTPLDVEFDCTFGEAVSAIMEESQTSPGSDRSFIQPKKAPAPRQWDVKSPLRPTKTKSRRSQP</sequence>
<dbReference type="Ensembl" id="ENSGMOT00000012858.2">
    <property type="protein sequence ID" value="ENSGMOP00000012528.2"/>
    <property type="gene ID" value="ENSGMOG00000011702.2"/>
</dbReference>
<dbReference type="InterPro" id="IPR016024">
    <property type="entry name" value="ARM-type_fold"/>
</dbReference>
<dbReference type="GO" id="GO:0000779">
    <property type="term" value="C:condensed chromosome, centromeric region"/>
    <property type="evidence" value="ECO:0007669"/>
    <property type="project" value="TreeGrafter"/>
</dbReference>
<feature type="region of interest" description="Disordered" evidence="8">
    <location>
        <begin position="873"/>
        <end position="894"/>
    </location>
</feature>
<comment type="subcellular location">
    <subcellularLocation>
        <location evidence="1">Nucleus</location>
    </subcellularLocation>
</comment>
<evidence type="ECO:0000256" key="6">
    <source>
        <dbReference type="ARBA" id="ARBA00023306"/>
    </source>
</evidence>
<feature type="region of interest" description="Disordered" evidence="8">
    <location>
        <begin position="148"/>
        <end position="195"/>
    </location>
</feature>
<protein>
    <recommendedName>
        <fullName evidence="9">Condensin complex subunit 1 C-terminal domain-containing protein</fullName>
    </recommendedName>
</protein>
<keyword evidence="3" id="KW-0498">Mitosis</keyword>
<dbReference type="GO" id="GO:0005634">
    <property type="term" value="C:nucleus"/>
    <property type="evidence" value="ECO:0007669"/>
    <property type="project" value="UniProtKB-SubCell"/>
</dbReference>
<evidence type="ECO:0000256" key="2">
    <source>
        <dbReference type="ARBA" id="ARBA00022618"/>
    </source>
</evidence>
<feature type="domain" description="Condensin complex subunit 1 C-terminal" evidence="9">
    <location>
        <begin position="937"/>
        <end position="1100"/>
    </location>
</feature>
<dbReference type="GeneTree" id="ENSGT00940000153566"/>
<dbReference type="PANTHER" id="PTHR14222">
    <property type="entry name" value="CONDENSIN"/>
    <property type="match status" value="1"/>
</dbReference>
<feature type="compositionally biased region" description="Polar residues" evidence="8">
    <location>
        <begin position="884"/>
        <end position="894"/>
    </location>
</feature>
<dbReference type="KEGG" id="gmh:115540072"/>
<dbReference type="SUPFAM" id="SSF48371">
    <property type="entry name" value="ARM repeat"/>
    <property type="match status" value="1"/>
</dbReference>
<keyword evidence="4" id="KW-0226">DNA condensation</keyword>
<dbReference type="GO" id="GO:0042393">
    <property type="term" value="F:histone binding"/>
    <property type="evidence" value="ECO:0007669"/>
    <property type="project" value="TreeGrafter"/>
</dbReference>
<feature type="coiled-coil region" evidence="7">
    <location>
        <begin position="1224"/>
        <end position="1254"/>
    </location>
</feature>
<name>A0A8C4ZDG4_GADMO</name>
<dbReference type="InterPro" id="IPR032682">
    <property type="entry name" value="Cnd1_C"/>
</dbReference>
<keyword evidence="6" id="KW-0131">Cell cycle</keyword>
<reference evidence="10" key="1">
    <citation type="submission" date="2025-08" db="UniProtKB">
        <authorList>
            <consortium name="Ensembl"/>
        </authorList>
    </citation>
    <scope>IDENTIFICATION</scope>
</reference>
<dbReference type="Gene3D" id="1.25.10.10">
    <property type="entry name" value="Leucine-rich Repeat Variant"/>
    <property type="match status" value="1"/>
</dbReference>
<dbReference type="InterPro" id="IPR011989">
    <property type="entry name" value="ARM-like"/>
</dbReference>
<dbReference type="GO" id="GO:0000796">
    <property type="term" value="C:condensin complex"/>
    <property type="evidence" value="ECO:0007669"/>
    <property type="project" value="TreeGrafter"/>
</dbReference>
<feature type="compositionally biased region" description="Acidic residues" evidence="8">
    <location>
        <begin position="180"/>
        <end position="193"/>
    </location>
</feature>
<evidence type="ECO:0000256" key="8">
    <source>
        <dbReference type="SAM" id="MobiDB-lite"/>
    </source>
</evidence>
<accession>A0A8C4ZDG4</accession>
<keyword evidence="11" id="KW-1185">Reference proteome</keyword>
<dbReference type="GO" id="GO:0010032">
    <property type="term" value="P:meiotic chromosome condensation"/>
    <property type="evidence" value="ECO:0007669"/>
    <property type="project" value="TreeGrafter"/>
</dbReference>
<dbReference type="OMA" id="KYRQFAV"/>
<dbReference type="Pfam" id="PF12717">
    <property type="entry name" value="Cnd1"/>
    <property type="match status" value="1"/>
</dbReference>
<keyword evidence="2" id="KW-0132">Cell division</keyword>
<evidence type="ECO:0000256" key="1">
    <source>
        <dbReference type="ARBA" id="ARBA00004123"/>
    </source>
</evidence>
<feature type="compositionally biased region" description="Basic residues" evidence="8">
    <location>
        <begin position="1381"/>
        <end position="1390"/>
    </location>
</feature>
<dbReference type="GO" id="GO:0007076">
    <property type="term" value="P:mitotic chromosome condensation"/>
    <property type="evidence" value="ECO:0007669"/>
    <property type="project" value="InterPro"/>
</dbReference>
<dbReference type="GO" id="GO:0051301">
    <property type="term" value="P:cell division"/>
    <property type="evidence" value="ECO:0007669"/>
    <property type="project" value="UniProtKB-KW"/>
</dbReference>
<evidence type="ECO:0000256" key="5">
    <source>
        <dbReference type="ARBA" id="ARBA00023242"/>
    </source>
</evidence>
<evidence type="ECO:0000256" key="3">
    <source>
        <dbReference type="ARBA" id="ARBA00022776"/>
    </source>
</evidence>
<proteinExistence type="predicted"/>
<organism evidence="10 11">
    <name type="scientific">Gadus morhua</name>
    <name type="common">Atlantic cod</name>
    <dbReference type="NCBI Taxonomy" id="8049"/>
    <lineage>
        <taxon>Eukaryota</taxon>
        <taxon>Metazoa</taxon>
        <taxon>Chordata</taxon>
        <taxon>Craniata</taxon>
        <taxon>Vertebrata</taxon>
        <taxon>Euteleostomi</taxon>
        <taxon>Actinopterygii</taxon>
        <taxon>Neopterygii</taxon>
        <taxon>Teleostei</taxon>
        <taxon>Neoteleostei</taxon>
        <taxon>Acanthomorphata</taxon>
        <taxon>Zeiogadaria</taxon>
        <taxon>Gadariae</taxon>
        <taxon>Gadiformes</taxon>
        <taxon>Gadoidei</taxon>
        <taxon>Gadidae</taxon>
        <taxon>Gadus</taxon>
    </lineage>
</organism>
<evidence type="ECO:0000259" key="9">
    <source>
        <dbReference type="Pfam" id="PF12717"/>
    </source>
</evidence>
<evidence type="ECO:0000256" key="7">
    <source>
        <dbReference type="SAM" id="Coils"/>
    </source>
</evidence>
<dbReference type="PANTHER" id="PTHR14222:SF1">
    <property type="entry name" value="CONDENSIN-2 COMPLEX SUBUNIT D3"/>
    <property type="match status" value="1"/>
</dbReference>
<feature type="compositionally biased region" description="Basic and acidic residues" evidence="8">
    <location>
        <begin position="167"/>
        <end position="179"/>
    </location>
</feature>
<dbReference type="Proteomes" id="UP000694546">
    <property type="component" value="Chromosome 3"/>
</dbReference>
<evidence type="ECO:0000313" key="10">
    <source>
        <dbReference type="Ensembl" id="ENSGMOP00000012528.2"/>
    </source>
</evidence>
<dbReference type="OrthoDB" id="10263978at2759"/>
<keyword evidence="7" id="KW-0175">Coiled coil</keyword>
<evidence type="ECO:0000256" key="4">
    <source>
        <dbReference type="ARBA" id="ARBA00023067"/>
    </source>
</evidence>
<keyword evidence="5" id="KW-0539">Nucleus</keyword>
<dbReference type="FunFam" id="1.25.10.10:FF:000345">
    <property type="entry name" value="Condensin-2 complex subunit D3"/>
    <property type="match status" value="1"/>
</dbReference>
<reference evidence="10" key="2">
    <citation type="submission" date="2025-09" db="UniProtKB">
        <authorList>
            <consortium name="Ensembl"/>
        </authorList>
    </citation>
    <scope>IDENTIFICATION</scope>
</reference>
<dbReference type="CTD" id="23310"/>